<dbReference type="Proteomes" id="UP000247696">
    <property type="component" value="Chromosome"/>
</dbReference>
<evidence type="ECO:0000313" key="4">
    <source>
        <dbReference type="Proteomes" id="UP000247696"/>
    </source>
</evidence>
<dbReference type="RefSeq" id="WP_227871043.1">
    <property type="nucleotide sequence ID" value="NZ_CP024988.1"/>
</dbReference>
<dbReference type="AlphaFoldDB" id="A0A2Z3Z019"/>
<dbReference type="STRING" id="1737425.GCA_900049755_01151"/>
<reference evidence="4" key="1">
    <citation type="submission" date="2017-11" db="EMBL/GenBank/DDBJ databases">
        <title>Otitis media/interna in a cat caused by the recently described species Corynebacterium provencense.</title>
        <authorList>
            <person name="Kittl S."/>
            <person name="Brodard I."/>
            <person name="Rychener L."/>
            <person name="Jores J."/>
            <person name="Roosje P."/>
            <person name="Gobeli Brawand S."/>
        </authorList>
    </citation>
    <scope>NUCLEOTIDE SEQUENCE [LARGE SCALE GENOMIC DNA]</scope>
    <source>
        <strain evidence="4">17KM38</strain>
    </source>
</reference>
<protein>
    <submittedName>
        <fullName evidence="3">2-succinyl-6-hydroxy-2, 4-cyclohexadiene-1-carboxylate synthase</fullName>
        <ecNumber evidence="3">4.2.99.20</ecNumber>
    </submittedName>
</protein>
<accession>A0A2Z3Z019</accession>
<evidence type="ECO:0000259" key="2">
    <source>
        <dbReference type="Pfam" id="PF12697"/>
    </source>
</evidence>
<dbReference type="EC" id="4.2.99.20" evidence="3"/>
<dbReference type="KEGG" id="cpre:Csp1_21920"/>
<dbReference type="GO" id="GO:0070205">
    <property type="term" value="F:2-succinyl-6-hydroxy-2,4-cyclohexadiene-1-carboxylate synthase activity"/>
    <property type="evidence" value="ECO:0007669"/>
    <property type="project" value="UniProtKB-EC"/>
</dbReference>
<feature type="domain" description="AB hydrolase-1" evidence="2">
    <location>
        <begin position="42"/>
        <end position="217"/>
    </location>
</feature>
<dbReference type="Pfam" id="PF12697">
    <property type="entry name" value="Abhydrolase_6"/>
    <property type="match status" value="1"/>
</dbReference>
<dbReference type="SUPFAM" id="SSF53474">
    <property type="entry name" value="alpha/beta-Hydrolases"/>
    <property type="match status" value="1"/>
</dbReference>
<gene>
    <name evidence="3" type="primary">menH</name>
    <name evidence="3" type="ORF">Csp1_21920</name>
</gene>
<keyword evidence="4" id="KW-1185">Reference proteome</keyword>
<evidence type="ECO:0000256" key="1">
    <source>
        <dbReference type="SAM" id="MobiDB-lite"/>
    </source>
</evidence>
<proteinExistence type="predicted"/>
<keyword evidence="3" id="KW-0456">Lyase</keyword>
<sequence length="245" mass="25940">MTDPERVPRIGRLLDRLPDDAWEESPHRRPYPRSDDPSTRPVVLVHGAAGSRSNFTGVVPALRAAGHPVLSVSYGHHGTTGLRTSFTRVRALLTGIVADAGRVDLVGHSQGGLIALAASGTPDLRGKVGRVVGIAGNFRGVCRPRFLPARLPLPVPAWSDNLVGSPALVAVLDYTRRSTVPVVQVLSTADRIVPVDRARAFLSDDPVSGVPAHRGPVRVLTVTGTAHENLPYSREVGELVAGVLG</sequence>
<dbReference type="InterPro" id="IPR000073">
    <property type="entry name" value="AB_hydrolase_1"/>
</dbReference>
<feature type="compositionally biased region" description="Basic and acidic residues" evidence="1">
    <location>
        <begin position="1"/>
        <end position="38"/>
    </location>
</feature>
<feature type="region of interest" description="Disordered" evidence="1">
    <location>
        <begin position="1"/>
        <end position="39"/>
    </location>
</feature>
<evidence type="ECO:0000313" key="3">
    <source>
        <dbReference type="EMBL" id="AWT26943.1"/>
    </source>
</evidence>
<name>A0A2Z3Z019_9CORY</name>
<dbReference type="EMBL" id="CP024988">
    <property type="protein sequence ID" value="AWT26943.1"/>
    <property type="molecule type" value="Genomic_DNA"/>
</dbReference>
<dbReference type="Gene3D" id="3.40.50.1820">
    <property type="entry name" value="alpha/beta hydrolase"/>
    <property type="match status" value="1"/>
</dbReference>
<organism evidence="3 4">
    <name type="scientific">Corynebacterium provencense</name>
    <dbReference type="NCBI Taxonomy" id="1737425"/>
    <lineage>
        <taxon>Bacteria</taxon>
        <taxon>Bacillati</taxon>
        <taxon>Actinomycetota</taxon>
        <taxon>Actinomycetes</taxon>
        <taxon>Mycobacteriales</taxon>
        <taxon>Corynebacteriaceae</taxon>
        <taxon>Corynebacterium</taxon>
    </lineage>
</organism>
<dbReference type="InterPro" id="IPR029058">
    <property type="entry name" value="AB_hydrolase_fold"/>
</dbReference>